<organism evidence="3">
    <name type="scientific">Gongylonema pulchrum</name>
    <dbReference type="NCBI Taxonomy" id="637853"/>
    <lineage>
        <taxon>Eukaryota</taxon>
        <taxon>Metazoa</taxon>
        <taxon>Ecdysozoa</taxon>
        <taxon>Nematoda</taxon>
        <taxon>Chromadorea</taxon>
        <taxon>Rhabditida</taxon>
        <taxon>Spirurina</taxon>
        <taxon>Spiruromorpha</taxon>
        <taxon>Spiruroidea</taxon>
        <taxon>Gongylonematidae</taxon>
        <taxon>Gongylonema</taxon>
    </lineage>
</organism>
<dbReference type="Proteomes" id="UP000271098">
    <property type="component" value="Unassembled WGS sequence"/>
</dbReference>
<accession>A0A183DM19</accession>
<reference evidence="1 2" key="2">
    <citation type="submission" date="2018-11" db="EMBL/GenBank/DDBJ databases">
        <authorList>
            <consortium name="Pathogen Informatics"/>
        </authorList>
    </citation>
    <scope>NUCLEOTIDE SEQUENCE [LARGE SCALE GENOMIC DNA]</scope>
</reference>
<dbReference type="Gene3D" id="3.90.79.10">
    <property type="entry name" value="Nucleoside Triphosphate Pyrophosphohydrolase"/>
    <property type="match status" value="1"/>
</dbReference>
<dbReference type="OrthoDB" id="2011998at2759"/>
<protein>
    <submittedName>
        <fullName evidence="3">Nudix hydrolase domain-containing protein</fullName>
    </submittedName>
</protein>
<dbReference type="WBParaSite" id="GPUH_0000977101-mRNA-1">
    <property type="protein sequence ID" value="GPUH_0000977101-mRNA-1"/>
    <property type="gene ID" value="GPUH_0000977101"/>
</dbReference>
<gene>
    <name evidence="1" type="ORF">GPUH_LOCUS9760</name>
</gene>
<proteinExistence type="predicted"/>
<dbReference type="AlphaFoldDB" id="A0A183DM19"/>
<evidence type="ECO:0000313" key="2">
    <source>
        <dbReference type="Proteomes" id="UP000271098"/>
    </source>
</evidence>
<dbReference type="EMBL" id="UYRT01033507">
    <property type="protein sequence ID" value="VDK76995.1"/>
    <property type="molecule type" value="Genomic_DNA"/>
</dbReference>
<reference evidence="3" key="1">
    <citation type="submission" date="2016-06" db="UniProtKB">
        <authorList>
            <consortium name="WormBaseParasite"/>
        </authorList>
    </citation>
    <scope>IDENTIFICATION</scope>
</reference>
<evidence type="ECO:0000313" key="3">
    <source>
        <dbReference type="WBParaSite" id="GPUH_0000977101-mRNA-1"/>
    </source>
</evidence>
<name>A0A183DM19_9BILA</name>
<keyword evidence="2" id="KW-1185">Reference proteome</keyword>
<sequence length="67" mass="8319">MWALKVSRWKDEERRHRTVVFLLKVKEELKEWDDSCFGRRREWMSLEEGLQRVKRSQTCIIQHILSM</sequence>
<evidence type="ECO:0000313" key="1">
    <source>
        <dbReference type="EMBL" id="VDK76995.1"/>
    </source>
</evidence>